<accession>A0A3P7JVC2</accession>
<evidence type="ECO:0000313" key="3">
    <source>
        <dbReference type="Proteomes" id="UP000270094"/>
    </source>
</evidence>
<proteinExistence type="predicted"/>
<dbReference type="GO" id="GO:0030686">
    <property type="term" value="C:90S preribosome"/>
    <property type="evidence" value="ECO:0007669"/>
    <property type="project" value="TreeGrafter"/>
</dbReference>
<protein>
    <recommendedName>
        <fullName evidence="1">U3 small nucleolar RNA-associated protein 20 C-terminal domain-containing protein</fullName>
    </recommendedName>
</protein>
<evidence type="ECO:0000313" key="2">
    <source>
        <dbReference type="EMBL" id="VDM85003.1"/>
    </source>
</evidence>
<feature type="domain" description="U3 small nucleolar RNA-associated protein 20 C-terminal" evidence="1">
    <location>
        <begin position="27"/>
        <end position="105"/>
    </location>
</feature>
<dbReference type="EMBL" id="UYYB01135265">
    <property type="protein sequence ID" value="VDM85003.1"/>
    <property type="molecule type" value="Genomic_DNA"/>
</dbReference>
<dbReference type="Pfam" id="PF23099">
    <property type="entry name" value="UTP20_C"/>
    <property type="match status" value="1"/>
</dbReference>
<dbReference type="InterPro" id="IPR057525">
    <property type="entry name" value="UTP20_C"/>
</dbReference>
<dbReference type="InterPro" id="IPR052575">
    <property type="entry name" value="SSU_processome_comp_20"/>
</dbReference>
<organism evidence="2 3">
    <name type="scientific">Strongylus vulgaris</name>
    <name type="common">Blood worm</name>
    <dbReference type="NCBI Taxonomy" id="40348"/>
    <lineage>
        <taxon>Eukaryota</taxon>
        <taxon>Metazoa</taxon>
        <taxon>Ecdysozoa</taxon>
        <taxon>Nematoda</taxon>
        <taxon>Chromadorea</taxon>
        <taxon>Rhabditida</taxon>
        <taxon>Rhabditina</taxon>
        <taxon>Rhabditomorpha</taxon>
        <taxon>Strongyloidea</taxon>
        <taxon>Strongylidae</taxon>
        <taxon>Strongylus</taxon>
    </lineage>
</organism>
<dbReference type="GO" id="GO:0032040">
    <property type="term" value="C:small-subunit processome"/>
    <property type="evidence" value="ECO:0007669"/>
    <property type="project" value="TreeGrafter"/>
</dbReference>
<dbReference type="PANTHER" id="PTHR17695">
    <property type="entry name" value="SMALL SUBUNIT PROCESSOME COMPONENT 20 HOMOLOG"/>
    <property type="match status" value="1"/>
</dbReference>
<keyword evidence="3" id="KW-1185">Reference proteome</keyword>
<dbReference type="PANTHER" id="PTHR17695:SF11">
    <property type="entry name" value="SMALL SUBUNIT PROCESSOME COMPONENT 20 HOMOLOG"/>
    <property type="match status" value="1"/>
</dbReference>
<gene>
    <name evidence="2" type="ORF">SVUK_LOCUS20001</name>
</gene>
<dbReference type="OrthoDB" id="5865084at2759"/>
<evidence type="ECO:0000259" key="1">
    <source>
        <dbReference type="Pfam" id="PF23099"/>
    </source>
</evidence>
<sequence length="129" mass="14764">MAAALVLTNGFTSLLLSCRHPSFFVIADTEELFSMSMEVGEIFKNKIGEQKYAARLASCQKASILKAEERKRKAKELALTNPEEAALLKRKKNVKKTELRKRKIDVLKPYRVINRLHAEKMRAQDNEDD</sequence>
<name>A0A3P7JVC2_STRVU</name>
<reference evidence="2 3" key="1">
    <citation type="submission" date="2018-11" db="EMBL/GenBank/DDBJ databases">
        <authorList>
            <consortium name="Pathogen Informatics"/>
        </authorList>
    </citation>
    <scope>NUCLEOTIDE SEQUENCE [LARGE SCALE GENOMIC DNA]</scope>
</reference>
<dbReference type="Proteomes" id="UP000270094">
    <property type="component" value="Unassembled WGS sequence"/>
</dbReference>
<dbReference type="AlphaFoldDB" id="A0A3P7JVC2"/>